<reference evidence="3 4" key="1">
    <citation type="submission" date="2014-11" db="EMBL/GenBank/DDBJ databases">
        <title>Draft Genome Sequence of Brevibacterium linens AE038-8.</title>
        <authorList>
            <person name="Maizel D."/>
            <person name="Utturkar S.M."/>
            <person name="Brown S.D."/>
            <person name="Ferrero M."/>
            <person name="Rosen B.P."/>
        </authorList>
    </citation>
    <scope>NUCLEOTIDE SEQUENCE [LARGE SCALE GENOMIC DNA]</scope>
    <source>
        <strain evidence="3 4">AE038-8</strain>
    </source>
</reference>
<dbReference type="PATRIC" id="fig|1703.6.peg.2142"/>
<dbReference type="InterPro" id="IPR050570">
    <property type="entry name" value="Cell_wall_metabolism_enzyme"/>
</dbReference>
<proteinExistence type="predicted"/>
<protein>
    <submittedName>
        <fullName evidence="3">Peptidase M23</fullName>
    </submittedName>
</protein>
<dbReference type="GO" id="GO:0004222">
    <property type="term" value="F:metalloendopeptidase activity"/>
    <property type="evidence" value="ECO:0007669"/>
    <property type="project" value="TreeGrafter"/>
</dbReference>
<dbReference type="InterPro" id="IPR016047">
    <property type="entry name" value="M23ase_b-sheet_dom"/>
</dbReference>
<dbReference type="InterPro" id="IPR011055">
    <property type="entry name" value="Dup_hybrid_motif"/>
</dbReference>
<dbReference type="PANTHER" id="PTHR21666:SF270">
    <property type="entry name" value="MUREIN HYDROLASE ACTIVATOR ENVC"/>
    <property type="match status" value="1"/>
</dbReference>
<accession>A0A0B8ZZ19</accession>
<dbReference type="Gene3D" id="2.70.70.10">
    <property type="entry name" value="Glucose Permease (Domain IIA)"/>
    <property type="match status" value="1"/>
</dbReference>
<dbReference type="Proteomes" id="UP000031488">
    <property type="component" value="Unassembled WGS sequence"/>
</dbReference>
<dbReference type="Pfam" id="PF01551">
    <property type="entry name" value="Peptidase_M23"/>
    <property type="match status" value="1"/>
</dbReference>
<evidence type="ECO:0000313" key="4">
    <source>
        <dbReference type="Proteomes" id="UP000031488"/>
    </source>
</evidence>
<organism evidence="3 4">
    <name type="scientific">Brevibacterium linens</name>
    <dbReference type="NCBI Taxonomy" id="1703"/>
    <lineage>
        <taxon>Bacteria</taxon>
        <taxon>Bacillati</taxon>
        <taxon>Actinomycetota</taxon>
        <taxon>Actinomycetes</taxon>
        <taxon>Micrococcales</taxon>
        <taxon>Brevibacteriaceae</taxon>
        <taxon>Brevibacterium</taxon>
    </lineage>
</organism>
<feature type="transmembrane region" description="Helical" evidence="1">
    <location>
        <begin position="20"/>
        <end position="42"/>
    </location>
</feature>
<feature type="transmembrane region" description="Helical" evidence="1">
    <location>
        <begin position="54"/>
        <end position="76"/>
    </location>
</feature>
<keyword evidence="4" id="KW-1185">Reference proteome</keyword>
<gene>
    <name evidence="3" type="ORF">AE0388_2245</name>
</gene>
<dbReference type="SUPFAM" id="SSF51261">
    <property type="entry name" value="Duplicated hybrid motif"/>
    <property type="match status" value="1"/>
</dbReference>
<comment type="caution">
    <text evidence="3">The sequence shown here is derived from an EMBL/GenBank/DDBJ whole genome shotgun (WGS) entry which is preliminary data.</text>
</comment>
<feature type="domain" description="M23ase beta-sheet core" evidence="2">
    <location>
        <begin position="184"/>
        <end position="255"/>
    </location>
</feature>
<evidence type="ECO:0000256" key="1">
    <source>
        <dbReference type="SAM" id="Phobius"/>
    </source>
</evidence>
<evidence type="ECO:0000259" key="2">
    <source>
        <dbReference type="Pfam" id="PF01551"/>
    </source>
</evidence>
<name>A0A0B8ZZ19_BRELN</name>
<dbReference type="CDD" id="cd12797">
    <property type="entry name" value="M23_peptidase"/>
    <property type="match status" value="1"/>
</dbReference>
<keyword evidence="1" id="KW-0812">Transmembrane</keyword>
<dbReference type="EMBL" id="JTJZ01000020">
    <property type="protein sequence ID" value="KHS51695.1"/>
    <property type="molecule type" value="Genomic_DNA"/>
</dbReference>
<keyword evidence="1" id="KW-1133">Transmembrane helix</keyword>
<sequence>MITTGRSMRCRSTRKKVLLALYRVRGPVYYAALGILVANLVLGPLLSQDGVLQIRVIILVVAVLVVVMCVLLSVLVPRWPATPPGQVVHPPVQGRWLGMNSPVSKVPSHGVRVYGQTYAIDLVHDPDGTPRPTFGGPIVRAAHEYPAFGQPVFAMVTGTVVRASDWRRDHRARSNWFGLIYLMVEGAVREIGGPGFIVGNHVTIRTDDSVYATIAHLQRRSITVQVGDRVTAGTRIGACGNSGNSSEPHVHAQLMDRMALWTAQGVPMVFADITLDTNPEKVDALPKNEQRMTSSIVPQQIGGHCDDWIGPE</sequence>
<dbReference type="PANTHER" id="PTHR21666">
    <property type="entry name" value="PEPTIDASE-RELATED"/>
    <property type="match status" value="1"/>
</dbReference>
<evidence type="ECO:0000313" key="3">
    <source>
        <dbReference type="EMBL" id="KHS51695.1"/>
    </source>
</evidence>
<keyword evidence="1" id="KW-0472">Membrane</keyword>
<dbReference type="AlphaFoldDB" id="A0A0B8ZZ19"/>